<feature type="transmembrane region" description="Helical" evidence="1">
    <location>
        <begin position="82"/>
        <end position="101"/>
    </location>
</feature>
<reference evidence="3" key="1">
    <citation type="submission" date="2023-07" db="EMBL/GenBank/DDBJ databases">
        <title>Whole genome shotgun sequence of Streptomyces achromogenes subsp. rubradiris NBRC 14000.</title>
        <authorList>
            <person name="Komaki H."/>
            <person name="Tamura T."/>
        </authorList>
    </citation>
    <scope>NUCLEOTIDE SEQUENCE [LARGE SCALE GENOMIC DNA]</scope>
    <source>
        <strain evidence="3">NBRC 14000</strain>
    </source>
</reference>
<sequence length="127" mass="12892">MAVPLAAMATTVPLLVLVVATAMAGTGLAVSMTVWASLVQERIPADRLGRTLSYSTLGQLLPVPFGYLLAGPASHLVGLRTTLATGALIITAAAIVPLAIAQVRGLCLALEGTKVADGSVSMARAER</sequence>
<evidence type="ECO:0000256" key="1">
    <source>
        <dbReference type="SAM" id="Phobius"/>
    </source>
</evidence>
<accession>A0ABQ3RDF3</accession>
<dbReference type="EMBL" id="BNEA01000015">
    <property type="protein sequence ID" value="GHI53861.1"/>
    <property type="molecule type" value="Genomic_DNA"/>
</dbReference>
<keyword evidence="1" id="KW-1133">Transmembrane helix</keyword>
<protein>
    <recommendedName>
        <fullName evidence="4">MFS transporter</fullName>
    </recommendedName>
</protein>
<name>A0ABQ3RDF3_STRRR</name>
<feature type="transmembrane region" description="Helical" evidence="1">
    <location>
        <begin position="12"/>
        <end position="39"/>
    </location>
</feature>
<keyword evidence="3" id="KW-1185">Reference proteome</keyword>
<gene>
    <name evidence="2" type="ORF">Srubr_37070</name>
</gene>
<keyword evidence="1" id="KW-0812">Transmembrane</keyword>
<feature type="transmembrane region" description="Helical" evidence="1">
    <location>
        <begin position="51"/>
        <end position="70"/>
    </location>
</feature>
<dbReference type="Proteomes" id="UP000646738">
    <property type="component" value="Unassembled WGS sequence"/>
</dbReference>
<dbReference type="SUPFAM" id="SSF103473">
    <property type="entry name" value="MFS general substrate transporter"/>
    <property type="match status" value="1"/>
</dbReference>
<evidence type="ECO:0000313" key="3">
    <source>
        <dbReference type="Proteomes" id="UP000646738"/>
    </source>
</evidence>
<evidence type="ECO:0008006" key="4">
    <source>
        <dbReference type="Google" id="ProtNLM"/>
    </source>
</evidence>
<evidence type="ECO:0000313" key="2">
    <source>
        <dbReference type="EMBL" id="GHI53861.1"/>
    </source>
</evidence>
<organism evidence="2 3">
    <name type="scientific">Streptomyces rubradiris</name>
    <name type="common">Streptomyces achromogenes subsp. rubradiris</name>
    <dbReference type="NCBI Taxonomy" id="285531"/>
    <lineage>
        <taxon>Bacteria</taxon>
        <taxon>Bacillati</taxon>
        <taxon>Actinomycetota</taxon>
        <taxon>Actinomycetes</taxon>
        <taxon>Kitasatosporales</taxon>
        <taxon>Streptomycetaceae</taxon>
        <taxon>Streptomyces</taxon>
    </lineage>
</organism>
<dbReference type="Gene3D" id="1.20.1250.20">
    <property type="entry name" value="MFS general substrate transporter like domains"/>
    <property type="match status" value="1"/>
</dbReference>
<dbReference type="InterPro" id="IPR036259">
    <property type="entry name" value="MFS_trans_sf"/>
</dbReference>
<comment type="caution">
    <text evidence="2">The sequence shown here is derived from an EMBL/GenBank/DDBJ whole genome shotgun (WGS) entry which is preliminary data.</text>
</comment>
<keyword evidence="1" id="KW-0472">Membrane</keyword>
<proteinExistence type="predicted"/>